<evidence type="ECO:0008006" key="3">
    <source>
        <dbReference type="Google" id="ProtNLM"/>
    </source>
</evidence>
<dbReference type="Proteomes" id="UP001519308">
    <property type="component" value="Unassembled WGS sequence"/>
</dbReference>
<gene>
    <name evidence="1" type="ORF">J2Z44_000354</name>
</gene>
<dbReference type="SUPFAM" id="SSF69318">
    <property type="entry name" value="Integrin alpha N-terminal domain"/>
    <property type="match status" value="1"/>
</dbReference>
<evidence type="ECO:0000313" key="1">
    <source>
        <dbReference type="EMBL" id="MBP2020570.1"/>
    </source>
</evidence>
<reference evidence="1 2" key="1">
    <citation type="submission" date="2021-03" db="EMBL/GenBank/DDBJ databases">
        <title>Genomic Encyclopedia of Type Strains, Phase IV (KMG-IV): sequencing the most valuable type-strain genomes for metagenomic binning, comparative biology and taxonomic classification.</title>
        <authorList>
            <person name="Goeker M."/>
        </authorList>
    </citation>
    <scope>NUCLEOTIDE SEQUENCE [LARGE SCALE GENOMIC DNA]</scope>
    <source>
        <strain evidence="1 2">DSM 28650</strain>
    </source>
</reference>
<sequence length="246" mass="28057">MYKRHYRNITTKPRVVFRALGDVNGDKVPEVVFLTGVITSDSPFVQQITLVVKDGKTGMVFNVPLSENAGYNPRLFLGDFNGDGIDDILISIDSGGSGGIMYHYIYSFINNIPNLMFDFNEYNKQYNYGVNFKNNFKVEALSSENEEKYIIDISLKGQDYLGEIYEGNGRLREPIEGFVNPLSGLYPVDFDSNGVYELLAYQKIAGRYNADSLGYFLNSLRWSEDKFKLFNQNIAIWGAETEDNRW</sequence>
<keyword evidence="2" id="KW-1185">Reference proteome</keyword>
<proteinExistence type="predicted"/>
<dbReference type="EMBL" id="JAGGLL010000002">
    <property type="protein sequence ID" value="MBP2020570.1"/>
    <property type="molecule type" value="Genomic_DNA"/>
</dbReference>
<name>A0ABS4JYF4_9CLOT</name>
<evidence type="ECO:0000313" key="2">
    <source>
        <dbReference type="Proteomes" id="UP001519308"/>
    </source>
</evidence>
<comment type="caution">
    <text evidence="1">The sequence shown here is derived from an EMBL/GenBank/DDBJ whole genome shotgun (WGS) entry which is preliminary data.</text>
</comment>
<protein>
    <recommendedName>
        <fullName evidence="3">VCBS repeat-containing protein</fullName>
    </recommendedName>
</protein>
<organism evidence="1 2">
    <name type="scientific">Clostridium punense</name>
    <dbReference type="NCBI Taxonomy" id="1054297"/>
    <lineage>
        <taxon>Bacteria</taxon>
        <taxon>Bacillati</taxon>
        <taxon>Bacillota</taxon>
        <taxon>Clostridia</taxon>
        <taxon>Eubacteriales</taxon>
        <taxon>Clostridiaceae</taxon>
        <taxon>Clostridium</taxon>
    </lineage>
</organism>
<accession>A0ABS4JYF4</accession>
<dbReference type="InterPro" id="IPR028994">
    <property type="entry name" value="Integrin_alpha_N"/>
</dbReference>
<dbReference type="RefSeq" id="WP_021283062.1">
    <property type="nucleotide sequence ID" value="NZ_JAGGLL010000002.1"/>
</dbReference>